<comment type="caution">
    <text evidence="1">The sequence shown here is derived from an EMBL/GenBank/DDBJ whole genome shotgun (WGS) entry which is preliminary data.</text>
</comment>
<evidence type="ECO:0000313" key="1">
    <source>
        <dbReference type="EMBL" id="KAJ2965963.1"/>
    </source>
</evidence>
<keyword evidence="2" id="KW-1185">Reference proteome</keyword>
<dbReference type="EMBL" id="JAPDGR010005352">
    <property type="protein sequence ID" value="KAJ2965963.1"/>
    <property type="molecule type" value="Genomic_DNA"/>
</dbReference>
<evidence type="ECO:0000313" key="2">
    <source>
        <dbReference type="Proteomes" id="UP001143856"/>
    </source>
</evidence>
<reference evidence="1" key="1">
    <citation type="submission" date="2022-10" db="EMBL/GenBank/DDBJ databases">
        <title>Genome Sequence of Xylaria curta.</title>
        <authorList>
            <person name="Buettner E."/>
        </authorList>
    </citation>
    <scope>NUCLEOTIDE SEQUENCE</scope>
    <source>
        <strain evidence="1">Babe10</strain>
    </source>
</reference>
<dbReference type="Proteomes" id="UP001143856">
    <property type="component" value="Unassembled WGS sequence"/>
</dbReference>
<name>A0ACC1MHG2_9PEZI</name>
<organism evidence="1 2">
    <name type="scientific">Xylaria curta</name>
    <dbReference type="NCBI Taxonomy" id="42375"/>
    <lineage>
        <taxon>Eukaryota</taxon>
        <taxon>Fungi</taxon>
        <taxon>Dikarya</taxon>
        <taxon>Ascomycota</taxon>
        <taxon>Pezizomycotina</taxon>
        <taxon>Sordariomycetes</taxon>
        <taxon>Xylariomycetidae</taxon>
        <taxon>Xylariales</taxon>
        <taxon>Xylariaceae</taxon>
        <taxon>Xylaria</taxon>
    </lineage>
</organism>
<sequence length="67" mass="7538">MLIQYDLFIKAHPEKRGFGFQKVVTARLTPPGKGYTLNLRRHEGEGAEKPSRDGRDTVGGIRTFAHN</sequence>
<accession>A0ACC1MHG2</accession>
<gene>
    <name evidence="1" type="ORF">NUW58_g10786</name>
</gene>
<protein>
    <submittedName>
        <fullName evidence="1">Uncharacterized protein</fullName>
    </submittedName>
</protein>
<proteinExistence type="predicted"/>